<evidence type="ECO:0000256" key="10">
    <source>
        <dbReference type="ARBA" id="ARBA00023239"/>
    </source>
</evidence>
<evidence type="ECO:0000256" key="1">
    <source>
        <dbReference type="ARBA" id="ARBA00009409"/>
    </source>
</evidence>
<evidence type="ECO:0000256" key="9">
    <source>
        <dbReference type="ARBA" id="ARBA00023204"/>
    </source>
</evidence>
<dbReference type="SUPFAM" id="SSF46946">
    <property type="entry name" value="S13-like H2TH domain"/>
    <property type="match status" value="1"/>
</dbReference>
<evidence type="ECO:0000313" key="17">
    <source>
        <dbReference type="Proteomes" id="UP000230161"/>
    </source>
</evidence>
<dbReference type="InterPro" id="IPR010979">
    <property type="entry name" value="Ribosomal_uS13-like_H2TH"/>
</dbReference>
<feature type="domain" description="Formamidopyrimidine-DNA glycosylase catalytic" evidence="15">
    <location>
        <begin position="2"/>
        <end position="101"/>
    </location>
</feature>
<dbReference type="PROSITE" id="PS51066">
    <property type="entry name" value="ZF_FPG_2"/>
    <property type="match status" value="1"/>
</dbReference>
<evidence type="ECO:0000256" key="12">
    <source>
        <dbReference type="ARBA" id="ARBA00023295"/>
    </source>
</evidence>
<gene>
    <name evidence="16" type="ORF">CLV54_0703</name>
</gene>
<keyword evidence="16" id="KW-0540">Nuclease</keyword>
<dbReference type="PROSITE" id="PS51068">
    <property type="entry name" value="FPG_CAT"/>
    <property type="match status" value="1"/>
</dbReference>
<evidence type="ECO:0000256" key="4">
    <source>
        <dbReference type="ARBA" id="ARBA00022763"/>
    </source>
</evidence>
<dbReference type="Proteomes" id="UP000230161">
    <property type="component" value="Unassembled WGS sequence"/>
</dbReference>
<keyword evidence="17" id="KW-1185">Reference proteome</keyword>
<name>A0A2M9C578_9MICO</name>
<dbReference type="InterPro" id="IPR035937">
    <property type="entry name" value="FPG_N"/>
</dbReference>
<feature type="domain" description="FPG-type" evidence="14">
    <location>
        <begin position="220"/>
        <end position="259"/>
    </location>
</feature>
<evidence type="ECO:0000313" key="16">
    <source>
        <dbReference type="EMBL" id="PJJ65666.1"/>
    </source>
</evidence>
<keyword evidence="8" id="KW-0238">DNA-binding</keyword>
<keyword evidence="6" id="KW-0378">Hydrolase</keyword>
<dbReference type="OrthoDB" id="9800855at2"/>
<dbReference type="GO" id="GO:0140078">
    <property type="term" value="F:class I DNA-(apurinic or apyrimidinic site) endonuclease activity"/>
    <property type="evidence" value="ECO:0007669"/>
    <property type="project" value="UniProtKB-EC"/>
</dbReference>
<dbReference type="GO" id="GO:0003684">
    <property type="term" value="F:damaged DNA binding"/>
    <property type="evidence" value="ECO:0007669"/>
    <property type="project" value="InterPro"/>
</dbReference>
<dbReference type="Gene3D" id="1.10.8.50">
    <property type="match status" value="1"/>
</dbReference>
<evidence type="ECO:0000256" key="5">
    <source>
        <dbReference type="ARBA" id="ARBA00022771"/>
    </source>
</evidence>
<evidence type="ECO:0000256" key="2">
    <source>
        <dbReference type="ARBA" id="ARBA00012720"/>
    </source>
</evidence>
<keyword evidence="9" id="KW-0234">DNA repair</keyword>
<organism evidence="16 17">
    <name type="scientific">Compostimonas suwonensis</name>
    <dbReference type="NCBI Taxonomy" id="1048394"/>
    <lineage>
        <taxon>Bacteria</taxon>
        <taxon>Bacillati</taxon>
        <taxon>Actinomycetota</taxon>
        <taxon>Actinomycetes</taxon>
        <taxon>Micrococcales</taxon>
        <taxon>Microbacteriaceae</taxon>
        <taxon>Compostimonas</taxon>
    </lineage>
</organism>
<dbReference type="CDD" id="cd08971">
    <property type="entry name" value="AcNei2_N"/>
    <property type="match status" value="1"/>
</dbReference>
<dbReference type="EMBL" id="PGFB01000001">
    <property type="protein sequence ID" value="PJJ65666.1"/>
    <property type="molecule type" value="Genomic_DNA"/>
</dbReference>
<evidence type="ECO:0000259" key="15">
    <source>
        <dbReference type="PROSITE" id="PS51068"/>
    </source>
</evidence>
<dbReference type="PANTHER" id="PTHR42697">
    <property type="entry name" value="ENDONUCLEASE 8"/>
    <property type="match status" value="1"/>
</dbReference>
<dbReference type="GO" id="GO:0008270">
    <property type="term" value="F:zinc ion binding"/>
    <property type="evidence" value="ECO:0007669"/>
    <property type="project" value="UniProtKB-KW"/>
</dbReference>
<dbReference type="RefSeq" id="WP_100343528.1">
    <property type="nucleotide sequence ID" value="NZ_PGFB01000001.1"/>
</dbReference>
<dbReference type="EC" id="4.2.99.18" evidence="2"/>
<dbReference type="SUPFAM" id="SSF57716">
    <property type="entry name" value="Glucocorticoid receptor-like (DNA-binding domain)"/>
    <property type="match status" value="1"/>
</dbReference>
<keyword evidence="12" id="KW-0326">Glycosidase</keyword>
<dbReference type="SMART" id="SM01232">
    <property type="entry name" value="H2TH"/>
    <property type="match status" value="1"/>
</dbReference>
<dbReference type="Gene3D" id="3.20.190.10">
    <property type="entry name" value="MutM-like, N-terminal"/>
    <property type="match status" value="1"/>
</dbReference>
<keyword evidence="10" id="KW-0456">Lyase</keyword>
<dbReference type="InterPro" id="IPR012319">
    <property type="entry name" value="FPG_cat"/>
</dbReference>
<keyword evidence="11" id="KW-0511">Multifunctional enzyme</keyword>
<keyword evidence="4" id="KW-0227">DNA damage</keyword>
<evidence type="ECO:0000256" key="7">
    <source>
        <dbReference type="ARBA" id="ARBA00022833"/>
    </source>
</evidence>
<dbReference type="GO" id="GO:0000703">
    <property type="term" value="F:oxidized pyrimidine nucleobase lesion DNA N-glycosylase activity"/>
    <property type="evidence" value="ECO:0007669"/>
    <property type="project" value="TreeGrafter"/>
</dbReference>
<evidence type="ECO:0000256" key="8">
    <source>
        <dbReference type="ARBA" id="ARBA00023125"/>
    </source>
</evidence>
<dbReference type="AlphaFoldDB" id="A0A2M9C578"/>
<dbReference type="InterPro" id="IPR044090">
    <property type="entry name" value="Nei2_N"/>
</dbReference>
<dbReference type="InterPro" id="IPR015886">
    <property type="entry name" value="H2TH_FPG"/>
</dbReference>
<evidence type="ECO:0000259" key="14">
    <source>
        <dbReference type="PROSITE" id="PS51066"/>
    </source>
</evidence>
<dbReference type="PANTHER" id="PTHR42697:SF1">
    <property type="entry name" value="ENDONUCLEASE 8"/>
    <property type="match status" value="1"/>
</dbReference>
<evidence type="ECO:0000256" key="13">
    <source>
        <dbReference type="PROSITE-ProRule" id="PRU00391"/>
    </source>
</evidence>
<evidence type="ECO:0000256" key="11">
    <source>
        <dbReference type="ARBA" id="ARBA00023268"/>
    </source>
</evidence>
<dbReference type="GO" id="GO:0006284">
    <property type="term" value="P:base-excision repair"/>
    <property type="evidence" value="ECO:0007669"/>
    <property type="project" value="InterPro"/>
</dbReference>
<comment type="caution">
    <text evidence="16">The sequence shown here is derived from an EMBL/GenBank/DDBJ whole genome shotgun (WGS) entry which is preliminary data.</text>
</comment>
<comment type="similarity">
    <text evidence="1">Belongs to the FPG family.</text>
</comment>
<keyword evidence="7" id="KW-0862">Zinc</keyword>
<keyword evidence="16" id="KW-0255">Endonuclease</keyword>
<keyword evidence="5 13" id="KW-0863">Zinc-finger</keyword>
<evidence type="ECO:0000256" key="6">
    <source>
        <dbReference type="ARBA" id="ARBA00022801"/>
    </source>
</evidence>
<dbReference type="SMART" id="SM00898">
    <property type="entry name" value="Fapy_DNA_glyco"/>
    <property type="match status" value="1"/>
</dbReference>
<evidence type="ECO:0000256" key="3">
    <source>
        <dbReference type="ARBA" id="ARBA00022723"/>
    </source>
</evidence>
<keyword evidence="3" id="KW-0479">Metal-binding</keyword>
<dbReference type="SUPFAM" id="SSF81624">
    <property type="entry name" value="N-terminal domain of MutM-like DNA repair proteins"/>
    <property type="match status" value="1"/>
</dbReference>
<proteinExistence type="inferred from homology"/>
<sequence length="259" mass="28163">MPEGDTVYRAARTLDEALAGQTLIVCDLRMPAVAAIDLSGEVVHEVVSRGKHLLMHIGAYTVHSHLAMEGSWHVYARGSRWRRPAWQARAVLETAERVAVGFDLAALDVVPTAGESSVVGHLGPDLLGARWDAAEAVRRLEARPEVPFAVAMLDQRNLAGLGNVYANELGFLRGILPTRPLGEVPDVAACVDLAHRLITANRDRAARTTTGDTRPGRRTWVYGREGRPCLRCGTPIERSALGATALTERDTFFCPRCQA</sequence>
<reference evidence="16 17" key="1">
    <citation type="submission" date="2017-11" db="EMBL/GenBank/DDBJ databases">
        <title>Genomic Encyclopedia of Archaeal and Bacterial Type Strains, Phase II (KMG-II): From Individual Species to Whole Genera.</title>
        <authorList>
            <person name="Goeker M."/>
        </authorList>
    </citation>
    <scope>NUCLEOTIDE SEQUENCE [LARGE SCALE GENOMIC DNA]</scope>
    <source>
        <strain evidence="16 17">DSM 25625</strain>
    </source>
</reference>
<accession>A0A2M9C578</accession>
<dbReference type="Pfam" id="PF01149">
    <property type="entry name" value="Fapy_DNA_glyco"/>
    <property type="match status" value="1"/>
</dbReference>
<dbReference type="InterPro" id="IPR000214">
    <property type="entry name" value="Znf_DNA_glyclase/AP_lyase"/>
</dbReference>
<protein>
    <recommendedName>
        <fullName evidence="2">DNA-(apurinic or apyrimidinic site) lyase</fullName>
        <ecNumber evidence="2">4.2.99.18</ecNumber>
    </recommendedName>
</protein>